<feature type="binding site" evidence="2">
    <location>
        <begin position="201"/>
        <end position="203"/>
    </location>
    <ligand>
        <name>substrate</name>
    </ligand>
</feature>
<feature type="binding site" evidence="2">
    <location>
        <position position="44"/>
    </location>
    <ligand>
        <name>substrate</name>
    </ligand>
</feature>
<dbReference type="HAMAP" id="MF_01139">
    <property type="entry name" value="ISPT"/>
    <property type="match status" value="1"/>
</dbReference>
<keyword evidence="4" id="KW-1185">Reference proteome</keyword>
<dbReference type="Proteomes" id="UP001303899">
    <property type="component" value="Unassembled WGS sequence"/>
</dbReference>
<feature type="binding site" evidence="2">
    <location>
        <position position="40"/>
    </location>
    <ligand>
        <name>substrate</name>
    </ligand>
</feature>
<dbReference type="GO" id="GO:0016740">
    <property type="term" value="F:transferase activity"/>
    <property type="evidence" value="ECO:0007669"/>
    <property type="project" value="UniProtKB-KW"/>
</dbReference>
<dbReference type="PROSITE" id="PS01066">
    <property type="entry name" value="UPP_SYNTHASE"/>
    <property type="match status" value="1"/>
</dbReference>
<reference evidence="3 4" key="1">
    <citation type="submission" date="2023-12" db="EMBL/GenBank/DDBJ databases">
        <title>Novel species of the genus Arcicella isolated from rivers.</title>
        <authorList>
            <person name="Lu H."/>
        </authorList>
    </citation>
    <scope>NUCLEOTIDE SEQUENCE [LARGE SCALE GENOMIC DNA]</scope>
    <source>
        <strain evidence="3 4">DC2W</strain>
    </source>
</reference>
<feature type="binding site" evidence="2">
    <location>
        <begin position="72"/>
        <end position="74"/>
    </location>
    <ligand>
        <name>substrate</name>
    </ligand>
</feature>
<dbReference type="SUPFAM" id="SSF64005">
    <property type="entry name" value="Undecaprenyl diphosphate synthase"/>
    <property type="match status" value="1"/>
</dbReference>
<keyword evidence="1 2" id="KW-0808">Transferase</keyword>
<feature type="binding site" evidence="2">
    <location>
        <position position="31"/>
    </location>
    <ligand>
        <name>substrate</name>
    </ligand>
</feature>
<feature type="binding site" evidence="2">
    <location>
        <begin position="27"/>
        <end position="30"/>
    </location>
    <ligand>
        <name>substrate</name>
    </ligand>
</feature>
<keyword evidence="2" id="KW-0479">Metal-binding</keyword>
<dbReference type="InterPro" id="IPR036424">
    <property type="entry name" value="UPP_synth-like_sf"/>
</dbReference>
<feature type="active site" evidence="2">
    <location>
        <position position="26"/>
    </location>
</feature>
<evidence type="ECO:0000256" key="2">
    <source>
        <dbReference type="HAMAP-Rule" id="MF_01139"/>
    </source>
</evidence>
<dbReference type="CDD" id="cd00475">
    <property type="entry name" value="Cis_IPPS"/>
    <property type="match status" value="1"/>
</dbReference>
<evidence type="ECO:0000256" key="1">
    <source>
        <dbReference type="ARBA" id="ARBA00022679"/>
    </source>
</evidence>
<comment type="caution">
    <text evidence="3">The sequence shown here is derived from an EMBL/GenBank/DDBJ whole genome shotgun (WGS) entry which is preliminary data.</text>
</comment>
<accession>A0ABU5S231</accession>
<name>A0ABU5S231_9BACT</name>
<keyword evidence="2" id="KW-0460">Magnesium</keyword>
<dbReference type="Pfam" id="PF01255">
    <property type="entry name" value="Prenyltransf"/>
    <property type="match status" value="1"/>
</dbReference>
<feature type="active site" description="Proton acceptor" evidence="2">
    <location>
        <position position="75"/>
    </location>
</feature>
<comment type="subunit">
    <text evidence="2">Homodimer.</text>
</comment>
<feature type="binding site" evidence="2">
    <location>
        <position position="26"/>
    </location>
    <ligand>
        <name>Mg(2+)</name>
        <dbReference type="ChEBI" id="CHEBI:18420"/>
    </ligand>
</feature>
<dbReference type="PANTHER" id="PTHR10291">
    <property type="entry name" value="DEHYDRODOLICHYL DIPHOSPHATE SYNTHASE FAMILY MEMBER"/>
    <property type="match status" value="1"/>
</dbReference>
<organism evidence="3 4">
    <name type="scientific">Arcicella gelida</name>
    <dbReference type="NCBI Taxonomy" id="2984195"/>
    <lineage>
        <taxon>Bacteria</taxon>
        <taxon>Pseudomonadati</taxon>
        <taxon>Bacteroidota</taxon>
        <taxon>Cytophagia</taxon>
        <taxon>Cytophagales</taxon>
        <taxon>Flectobacillaceae</taxon>
        <taxon>Arcicella</taxon>
    </lineage>
</organism>
<comment type="function">
    <text evidence="2">Catalyzes the condensation of isopentenyl diphosphate (IPP) with allylic pyrophosphates generating different type of terpenoids.</text>
</comment>
<dbReference type="PANTHER" id="PTHR10291:SF0">
    <property type="entry name" value="DEHYDRODOLICHYL DIPHOSPHATE SYNTHASE 2"/>
    <property type="match status" value="1"/>
</dbReference>
<sequence>MLKSVKSVKEQLDPNNLPKHIAVIMDGNGRWAKQQGFVDRIFGHRNALKAVKEAIEGSADLGVKYLTLYAFSTENWNRPKAEVDALMMLLISALKDELEDMKKNNVRLDTIGAIDTLPESSQKVLRNAIEETKNNTGITVILALSYSGKWDIVKTAKKLAEQVKNGELAVEDIDEQLFEQSLDTKGIPNPDLMIRTGGDHRISNFLLWQLAYSELYIFEELFWPDFRREHLFEAILDYQERERRFGKTSEQIKNPVNA</sequence>
<dbReference type="NCBIfam" id="NF011405">
    <property type="entry name" value="PRK14830.1"/>
    <property type="match status" value="1"/>
</dbReference>
<dbReference type="NCBIfam" id="TIGR00055">
    <property type="entry name" value="uppS"/>
    <property type="match status" value="1"/>
</dbReference>
<gene>
    <name evidence="3" type="ORF">VB776_06390</name>
</gene>
<dbReference type="EC" id="2.5.1.-" evidence="2"/>
<feature type="binding site" evidence="2">
    <location>
        <position position="76"/>
    </location>
    <ligand>
        <name>substrate</name>
    </ligand>
</feature>
<proteinExistence type="inferred from homology"/>
<dbReference type="InterPro" id="IPR001441">
    <property type="entry name" value="UPP_synth-like"/>
</dbReference>
<feature type="binding site" evidence="2">
    <location>
        <position position="195"/>
    </location>
    <ligand>
        <name>substrate</name>
    </ligand>
</feature>
<evidence type="ECO:0000313" key="3">
    <source>
        <dbReference type="EMBL" id="MEA5402535.1"/>
    </source>
</evidence>
<evidence type="ECO:0000313" key="4">
    <source>
        <dbReference type="Proteomes" id="UP001303899"/>
    </source>
</evidence>
<comment type="cofactor">
    <cofactor evidence="2">
        <name>Mg(2+)</name>
        <dbReference type="ChEBI" id="CHEBI:18420"/>
    </cofactor>
    <text evidence="2">Binds 2 magnesium ions per subunit.</text>
</comment>
<dbReference type="EMBL" id="JAYGIL010000006">
    <property type="protein sequence ID" value="MEA5402535.1"/>
    <property type="molecule type" value="Genomic_DNA"/>
</dbReference>
<feature type="binding site" evidence="2">
    <location>
        <position position="214"/>
    </location>
    <ligand>
        <name>Mg(2+)</name>
        <dbReference type="ChEBI" id="CHEBI:18420"/>
    </ligand>
</feature>
<comment type="similarity">
    <text evidence="2">Belongs to the UPP synthase family.</text>
</comment>
<dbReference type="InterPro" id="IPR018520">
    <property type="entry name" value="UPP_synth-like_CS"/>
</dbReference>
<feature type="binding site" evidence="2">
    <location>
        <position position="78"/>
    </location>
    <ligand>
        <name>substrate</name>
    </ligand>
</feature>
<protein>
    <recommendedName>
        <fullName evidence="2">Isoprenyl transferase</fullName>
        <ecNumber evidence="2">2.5.1.-</ecNumber>
    </recommendedName>
</protein>
<dbReference type="RefSeq" id="WP_323327164.1">
    <property type="nucleotide sequence ID" value="NZ_JAYGIL010000006.1"/>
</dbReference>
<dbReference type="Gene3D" id="3.40.1180.10">
    <property type="entry name" value="Decaprenyl diphosphate synthase-like"/>
    <property type="match status" value="1"/>
</dbReference>